<dbReference type="GO" id="GO:0016477">
    <property type="term" value="P:cell migration"/>
    <property type="evidence" value="ECO:0007669"/>
    <property type="project" value="TreeGrafter"/>
</dbReference>
<evidence type="ECO:0000259" key="2">
    <source>
        <dbReference type="Pfam" id="PF16000"/>
    </source>
</evidence>
<dbReference type="AlphaFoldDB" id="A0AA88I6N2"/>
<protein>
    <recommendedName>
        <fullName evidence="2">CARMIL C-terminal domain-containing protein</fullName>
    </recommendedName>
</protein>
<evidence type="ECO:0000313" key="3">
    <source>
        <dbReference type="EMBL" id="KAK2722840.1"/>
    </source>
</evidence>
<comment type="caution">
    <text evidence="3">The sequence shown here is derived from an EMBL/GenBank/DDBJ whole genome shotgun (WGS) entry which is preliminary data.</text>
</comment>
<dbReference type="PANTHER" id="PTHR24112">
    <property type="entry name" value="LEUCINE-RICH REPEAT, ISOFORM F-RELATED"/>
    <property type="match status" value="1"/>
</dbReference>
<dbReference type="InterPro" id="IPR032675">
    <property type="entry name" value="LRR_dom_sf"/>
</dbReference>
<name>A0AA88I6N2_ARTSF</name>
<accession>A0AA88I6N2</accession>
<feature type="compositionally biased region" description="Basic and acidic residues" evidence="1">
    <location>
        <begin position="460"/>
        <end position="473"/>
    </location>
</feature>
<dbReference type="SUPFAM" id="SSF52047">
    <property type="entry name" value="RNI-like"/>
    <property type="match status" value="1"/>
</dbReference>
<dbReference type="GO" id="GO:0034315">
    <property type="term" value="P:regulation of Arp2/3 complex-mediated actin nucleation"/>
    <property type="evidence" value="ECO:0007669"/>
    <property type="project" value="TreeGrafter"/>
</dbReference>
<dbReference type="InterPro" id="IPR051279">
    <property type="entry name" value="PP1-Reg/Actin-Interact_Protein"/>
</dbReference>
<gene>
    <name evidence="3" type="ORF">QYM36_003137</name>
</gene>
<keyword evidence="4" id="KW-1185">Reference proteome</keyword>
<organism evidence="3 4">
    <name type="scientific">Artemia franciscana</name>
    <name type="common">Brine shrimp</name>
    <name type="synonym">Artemia sanfranciscana</name>
    <dbReference type="NCBI Taxonomy" id="6661"/>
    <lineage>
        <taxon>Eukaryota</taxon>
        <taxon>Metazoa</taxon>
        <taxon>Ecdysozoa</taxon>
        <taxon>Arthropoda</taxon>
        <taxon>Crustacea</taxon>
        <taxon>Branchiopoda</taxon>
        <taxon>Anostraca</taxon>
        <taxon>Artemiidae</taxon>
        <taxon>Artemia</taxon>
    </lineage>
</organism>
<feature type="region of interest" description="Disordered" evidence="1">
    <location>
        <begin position="440"/>
        <end position="520"/>
    </location>
</feature>
<dbReference type="PANTHER" id="PTHR24112:SF66">
    <property type="entry name" value="LEUCINE-RICH REPEAT, ISOFORM F"/>
    <property type="match status" value="1"/>
</dbReference>
<feature type="compositionally biased region" description="Polar residues" evidence="1">
    <location>
        <begin position="442"/>
        <end position="459"/>
    </location>
</feature>
<dbReference type="Gene3D" id="3.80.10.10">
    <property type="entry name" value="Ribonuclease Inhibitor"/>
    <property type="match status" value="1"/>
</dbReference>
<feature type="compositionally biased region" description="Polar residues" evidence="1">
    <location>
        <begin position="501"/>
        <end position="520"/>
    </location>
</feature>
<dbReference type="Proteomes" id="UP001187531">
    <property type="component" value="Unassembled WGS sequence"/>
</dbReference>
<proteinExistence type="predicted"/>
<evidence type="ECO:0000256" key="1">
    <source>
        <dbReference type="SAM" id="MobiDB-lite"/>
    </source>
</evidence>
<dbReference type="GO" id="GO:0030027">
    <property type="term" value="C:lamellipodium"/>
    <property type="evidence" value="ECO:0007669"/>
    <property type="project" value="TreeGrafter"/>
</dbReference>
<feature type="domain" description="CARMIL C-terminal" evidence="2">
    <location>
        <begin position="339"/>
        <end position="505"/>
    </location>
</feature>
<dbReference type="SMART" id="SM00368">
    <property type="entry name" value="LRR_RI"/>
    <property type="match status" value="3"/>
</dbReference>
<sequence length="608" mass="66257">MYFRGLLLGLACNDGISCVELELSGSALSAIGAHVLDSCIHGVRCLSSLNISDNALDGELANIIASASRNKSLRTLNISKNLQNVKSKHIAAVTESLVTLLQEEDCSLEVLLLADCRLKCEAYGIINALETNRSLLKLDISGNIIGDAGARLLGKALQINTVLQTLVIDRNSIGFQGLSDIVYALESNTTLRHLPIPLHDVATLQKSHTDKVDSLVRQLQEHIYRNSTLPVRSHSHVFRLHHGFQLNSTHQTIDRLYSQTVEALRAKELSDPDLPFLDEARSVLLDAGNAKKLLKQLYDMSQKGEYSSLKDPFASCSSQLHNYATSQIQAVISDAVTEAESRCPELFRSRNLTTELLSTLGPKATLKPEFVLASLTNNCASELTAKLNDVILDVVTAISDRVIEETVHALSKTYKSLVSPFYASISDEFDFQVGGVKHRSTSDISRSANRRSTQSSSPSIEERLSVNETEKSESSPVATPALSNLRRYQQSRKLRPKSVVDTLNHTGSSDGAASSVNSIEPESSGLNQYLAVTTPAVISAESVAESAGMSESYDDLSSVLESLKSDTLRSGSSTPFGSWNFNSMQNACEVVIADRQNFLRTLMLTRLV</sequence>
<dbReference type="EMBL" id="JAVRJZ010000005">
    <property type="protein sequence ID" value="KAK2722840.1"/>
    <property type="molecule type" value="Genomic_DNA"/>
</dbReference>
<dbReference type="GO" id="GO:0005886">
    <property type="term" value="C:plasma membrane"/>
    <property type="evidence" value="ECO:0007669"/>
    <property type="project" value="TreeGrafter"/>
</dbReference>
<reference evidence="3" key="1">
    <citation type="submission" date="2023-07" db="EMBL/GenBank/DDBJ databases">
        <title>Chromosome-level genome assembly of Artemia franciscana.</title>
        <authorList>
            <person name="Jo E."/>
        </authorList>
    </citation>
    <scope>NUCLEOTIDE SEQUENCE</scope>
    <source>
        <tissue evidence="3">Whole body</tissue>
    </source>
</reference>
<dbReference type="Pfam" id="PF16000">
    <property type="entry name" value="CARMIL_C"/>
    <property type="match status" value="1"/>
</dbReference>
<dbReference type="InterPro" id="IPR031943">
    <property type="entry name" value="CARMIL_C"/>
</dbReference>
<evidence type="ECO:0000313" key="4">
    <source>
        <dbReference type="Proteomes" id="UP001187531"/>
    </source>
</evidence>